<comment type="caution">
    <text evidence="2">The sequence shown here is derived from an EMBL/GenBank/DDBJ whole genome shotgun (WGS) entry which is preliminary data.</text>
</comment>
<accession>A0ABV2ZV12</accession>
<protein>
    <submittedName>
        <fullName evidence="2">Uncharacterized protein</fullName>
    </submittedName>
</protein>
<dbReference type="EMBL" id="JBEZVE010000028">
    <property type="protein sequence ID" value="MEU3786401.1"/>
    <property type="molecule type" value="Genomic_DNA"/>
</dbReference>
<evidence type="ECO:0000313" key="3">
    <source>
        <dbReference type="Proteomes" id="UP001550739"/>
    </source>
</evidence>
<sequence>MGQDSMMFFSSLSTGSLDKLVNVMAQERAADGTRQRGVRLQTETADWKSSRPRT</sequence>
<feature type="region of interest" description="Disordered" evidence="1">
    <location>
        <begin position="28"/>
        <end position="54"/>
    </location>
</feature>
<organism evidence="2 3">
    <name type="scientific">Streptomyces sp. 900129855</name>
    <dbReference type="NCBI Taxonomy" id="3155129"/>
    <lineage>
        <taxon>Bacteria</taxon>
        <taxon>Bacillati</taxon>
        <taxon>Actinomycetota</taxon>
        <taxon>Actinomycetes</taxon>
        <taxon>Kitasatosporales</taxon>
        <taxon>Streptomycetaceae</taxon>
        <taxon>Streptomyces</taxon>
    </lineage>
</organism>
<name>A0ABV2ZV12_9ACTN</name>
<gene>
    <name evidence="2" type="ORF">AB0E89_38690</name>
</gene>
<feature type="compositionally biased region" description="Basic and acidic residues" evidence="1">
    <location>
        <begin position="45"/>
        <end position="54"/>
    </location>
</feature>
<evidence type="ECO:0000256" key="1">
    <source>
        <dbReference type="SAM" id="MobiDB-lite"/>
    </source>
</evidence>
<proteinExistence type="predicted"/>
<evidence type="ECO:0000313" key="2">
    <source>
        <dbReference type="EMBL" id="MEU3786401.1"/>
    </source>
</evidence>
<reference evidence="2 3" key="1">
    <citation type="submission" date="2024-06" db="EMBL/GenBank/DDBJ databases">
        <title>The Natural Products Discovery Center: Release of the First 8490 Sequenced Strains for Exploring Actinobacteria Biosynthetic Diversity.</title>
        <authorList>
            <person name="Kalkreuter E."/>
            <person name="Kautsar S.A."/>
            <person name="Yang D."/>
            <person name="Bader C.D."/>
            <person name="Teijaro C.N."/>
            <person name="Fluegel L."/>
            <person name="Davis C.M."/>
            <person name="Simpson J.R."/>
            <person name="Lauterbach L."/>
            <person name="Steele A.D."/>
            <person name="Gui C."/>
            <person name="Meng S."/>
            <person name="Li G."/>
            <person name="Viehrig K."/>
            <person name="Ye F."/>
            <person name="Su P."/>
            <person name="Kiefer A.F."/>
            <person name="Nichols A."/>
            <person name="Cepeda A.J."/>
            <person name="Yan W."/>
            <person name="Fan B."/>
            <person name="Jiang Y."/>
            <person name="Adhikari A."/>
            <person name="Zheng C.-J."/>
            <person name="Schuster L."/>
            <person name="Cowan T.M."/>
            <person name="Smanski M.J."/>
            <person name="Chevrette M.G."/>
            <person name="De Carvalho L.P.S."/>
            <person name="Shen B."/>
        </authorList>
    </citation>
    <scope>NUCLEOTIDE SEQUENCE [LARGE SCALE GENOMIC DNA]</scope>
    <source>
        <strain evidence="2 3">NPDC033843</strain>
    </source>
</reference>
<keyword evidence="3" id="KW-1185">Reference proteome</keyword>
<dbReference type="RefSeq" id="WP_158013154.1">
    <property type="nucleotide sequence ID" value="NZ_JBEZVE010000028.1"/>
</dbReference>
<dbReference type="Proteomes" id="UP001550739">
    <property type="component" value="Unassembled WGS sequence"/>
</dbReference>